<feature type="repeat" description="WD" evidence="3">
    <location>
        <begin position="408"/>
        <end position="442"/>
    </location>
</feature>
<dbReference type="SMART" id="SM00320">
    <property type="entry name" value="WD40"/>
    <property type="match status" value="6"/>
</dbReference>
<feature type="repeat" description="WD" evidence="3">
    <location>
        <begin position="368"/>
        <end position="408"/>
    </location>
</feature>
<dbReference type="Gene3D" id="2.130.10.10">
    <property type="entry name" value="YVTN repeat-like/Quinoprotein amine dehydrogenase"/>
    <property type="match status" value="2"/>
</dbReference>
<evidence type="ECO:0000256" key="3">
    <source>
        <dbReference type="PROSITE-ProRule" id="PRU00221"/>
    </source>
</evidence>
<dbReference type="InterPro" id="IPR001680">
    <property type="entry name" value="WD40_rpt"/>
</dbReference>
<dbReference type="EMBL" id="GGEC01045143">
    <property type="protein sequence ID" value="MBX25627.1"/>
    <property type="molecule type" value="Transcribed_RNA"/>
</dbReference>
<feature type="repeat" description="WD" evidence="3">
    <location>
        <begin position="556"/>
        <end position="586"/>
    </location>
</feature>
<dbReference type="PANTHER" id="PTHR14221:SF5">
    <property type="entry name" value="TRANSDUCIN_WD40 REPEAT-LIKE SUPERFAMILY PROTEIN"/>
    <property type="match status" value="1"/>
</dbReference>
<keyword evidence="1 3" id="KW-0853">WD repeat</keyword>
<organism evidence="5">
    <name type="scientific">Rhizophora mucronata</name>
    <name type="common">Asiatic mangrove</name>
    <dbReference type="NCBI Taxonomy" id="61149"/>
    <lineage>
        <taxon>Eukaryota</taxon>
        <taxon>Viridiplantae</taxon>
        <taxon>Streptophyta</taxon>
        <taxon>Embryophyta</taxon>
        <taxon>Tracheophyta</taxon>
        <taxon>Spermatophyta</taxon>
        <taxon>Magnoliopsida</taxon>
        <taxon>eudicotyledons</taxon>
        <taxon>Gunneridae</taxon>
        <taxon>Pentapetalae</taxon>
        <taxon>rosids</taxon>
        <taxon>fabids</taxon>
        <taxon>Malpighiales</taxon>
        <taxon>Rhizophoraceae</taxon>
        <taxon>Rhizophora</taxon>
    </lineage>
</organism>
<dbReference type="InterPro" id="IPR020472">
    <property type="entry name" value="WD40_PAC1"/>
</dbReference>
<dbReference type="PRINTS" id="PR00320">
    <property type="entry name" value="GPROTEINBRPT"/>
</dbReference>
<sequence length="735" mass="82862">MGRHGAEEEEEEQFFDSFEQSEDCSSSIDFDENILVAFRYDFWIKDLESVSDRRRRFLEWMGLDSNQNSMSWEGLSDESFDKVQLGMQRMVDNSGAILGTTENGDLSSQSTRSSQSNEAEDLLQDGALGENFVCKIKNLDDDTEFMINEADQDGMIRRLREVSSNRLLSFEEFQRTVAPPSPLFHQSRYSYENKARDMVEAKKKEKSSWLRKFSSATWSVIKRGRPALNPNDFGSNVGARLERVKVQSSKKRHKELSSLFCGQEIVAHKGSILTLKFSLDGQYLASGGEDSVVRVWQVTEDDTLEHLDTSSSNPSCSHFNMSHLSKLASLDVDKKYFDKMKRHRASDSTCVIIPPRIFGLLEKPLHEFQGHGDDILDLSWSKERFLLSSSADKTVRLWQVGCNRCLRVFYHYNYVSCVDFNPSDDNYFISGSIDGKVRIWEVLHCQVVDYTDIRDIVTALHFFPDGKGAVVGSMKGCCFFYDIIDNQLQLNSKICLQGKKKPLGKRITGFEISPTDPSKIIVASADSHVRILCGTDVIWKFKVSGLRIAANQMFASFAPDGKHVVSTSDDSNVHIWDYPSQVRTSSRAKSVHSFESFTSNNASIAIPWGGAKSVLGISLSPASSKDLHGSGDKNGRHHHEFFGEMIHSSLDCLSIAHGFLLESLIKKTATWPEEKIPDLSSLVLSHIKHKPEFKLLKSACQNMFSSSHMWGLVIVTAGWDGKIKTFLNYGLPLRL</sequence>
<dbReference type="AlphaFoldDB" id="A0A2P2M5Z8"/>
<evidence type="ECO:0000256" key="1">
    <source>
        <dbReference type="ARBA" id="ARBA00022574"/>
    </source>
</evidence>
<evidence type="ECO:0000256" key="4">
    <source>
        <dbReference type="SAM" id="MobiDB-lite"/>
    </source>
</evidence>
<dbReference type="Pfam" id="PF00400">
    <property type="entry name" value="WD40"/>
    <property type="match status" value="4"/>
</dbReference>
<feature type="compositionally biased region" description="Low complexity" evidence="4">
    <location>
        <begin position="107"/>
        <end position="116"/>
    </location>
</feature>
<dbReference type="PROSITE" id="PS50294">
    <property type="entry name" value="WD_REPEATS_REGION"/>
    <property type="match status" value="3"/>
</dbReference>
<feature type="region of interest" description="Disordered" evidence="4">
    <location>
        <begin position="1"/>
        <end position="20"/>
    </location>
</feature>
<proteinExistence type="predicted"/>
<dbReference type="InterPro" id="IPR036322">
    <property type="entry name" value="WD40_repeat_dom_sf"/>
</dbReference>
<dbReference type="PROSITE" id="PS50082">
    <property type="entry name" value="WD_REPEATS_2"/>
    <property type="match status" value="4"/>
</dbReference>
<reference evidence="5" key="1">
    <citation type="submission" date="2018-02" db="EMBL/GenBank/DDBJ databases">
        <title>Rhizophora mucronata_Transcriptome.</title>
        <authorList>
            <person name="Meera S.P."/>
            <person name="Sreeshan A."/>
            <person name="Augustine A."/>
        </authorList>
    </citation>
    <scope>NUCLEOTIDE SEQUENCE</scope>
    <source>
        <tissue evidence="5">Leaf</tissue>
    </source>
</reference>
<feature type="region of interest" description="Disordered" evidence="4">
    <location>
        <begin position="97"/>
        <end position="120"/>
    </location>
</feature>
<accession>A0A2P2M5Z8</accession>
<dbReference type="InterPro" id="IPR015943">
    <property type="entry name" value="WD40/YVTN_repeat-like_dom_sf"/>
</dbReference>
<feature type="compositionally biased region" description="Acidic residues" evidence="4">
    <location>
        <begin position="7"/>
        <end position="20"/>
    </location>
</feature>
<evidence type="ECO:0000256" key="2">
    <source>
        <dbReference type="ARBA" id="ARBA00022737"/>
    </source>
</evidence>
<name>A0A2P2M5Z8_RHIMU</name>
<protein>
    <submittedName>
        <fullName evidence="5">WD-repeat protein</fullName>
    </submittedName>
</protein>
<keyword evidence="2" id="KW-0677">Repeat</keyword>
<feature type="repeat" description="WD" evidence="3">
    <location>
        <begin position="265"/>
        <end position="306"/>
    </location>
</feature>
<dbReference type="SUPFAM" id="SSF50978">
    <property type="entry name" value="WD40 repeat-like"/>
    <property type="match status" value="1"/>
</dbReference>
<dbReference type="InterPro" id="IPR040324">
    <property type="entry name" value="WDR44/Dgr2"/>
</dbReference>
<dbReference type="PANTHER" id="PTHR14221">
    <property type="entry name" value="WD REPEAT DOMAIN 44"/>
    <property type="match status" value="1"/>
</dbReference>
<evidence type="ECO:0000313" key="5">
    <source>
        <dbReference type="EMBL" id="MBX25627.1"/>
    </source>
</evidence>